<dbReference type="Pfam" id="PF09328">
    <property type="entry name" value="Phytochelatin_C"/>
    <property type="match status" value="1"/>
</dbReference>
<dbReference type="SUPFAM" id="SSF54001">
    <property type="entry name" value="Cysteine proteinases"/>
    <property type="match status" value="1"/>
</dbReference>
<dbReference type="PROSITE" id="PS51443">
    <property type="entry name" value="PCS"/>
    <property type="match status" value="1"/>
</dbReference>
<dbReference type="Pfam" id="PF05023">
    <property type="entry name" value="Phytochelatin"/>
    <property type="match status" value="1"/>
</dbReference>
<dbReference type="InterPro" id="IPR038156">
    <property type="entry name" value="PCS_N_sf"/>
</dbReference>
<dbReference type="Gramene" id="Kaladp0031s0160.1.v1.1">
    <property type="protein sequence ID" value="Kaladp0031s0160.1.v1.1"/>
    <property type="gene ID" value="Kaladp0031s0160.v1.1"/>
</dbReference>
<evidence type="ECO:0000256" key="4">
    <source>
        <dbReference type="ARBA" id="ARBA00022723"/>
    </source>
</evidence>
<name>A0A7N0TBM6_KALFE</name>
<feature type="domain" description="Peptidase C83" evidence="6">
    <location>
        <begin position="1"/>
        <end position="47"/>
    </location>
</feature>
<keyword evidence="3" id="KW-0808">Transferase</keyword>
<dbReference type="GO" id="GO:0016756">
    <property type="term" value="F:glutathione gamma-glutamylcysteinyltransferase activity"/>
    <property type="evidence" value="ECO:0007669"/>
    <property type="project" value="UniProtKB-EC"/>
</dbReference>
<keyword evidence="8" id="KW-1185">Reference proteome</keyword>
<dbReference type="GO" id="GO:0046872">
    <property type="term" value="F:metal ion binding"/>
    <property type="evidence" value="ECO:0007669"/>
    <property type="project" value="UniProtKB-KW"/>
</dbReference>
<evidence type="ECO:0000256" key="2">
    <source>
        <dbReference type="ARBA" id="ARBA00022539"/>
    </source>
</evidence>
<evidence type="ECO:0000259" key="6">
    <source>
        <dbReference type="PROSITE" id="PS51443"/>
    </source>
</evidence>
<accession>A0A7N0TBM6</accession>
<dbReference type="InterPro" id="IPR015407">
    <property type="entry name" value="Phytochelatin_synthase_C"/>
</dbReference>
<keyword evidence="4" id="KW-0479">Metal-binding</keyword>
<dbReference type="OMA" id="CARIQCC"/>
<evidence type="ECO:0000256" key="1">
    <source>
        <dbReference type="ARBA" id="ARBA00012468"/>
    </source>
</evidence>
<dbReference type="AlphaFoldDB" id="A0A7N0TBM6"/>
<dbReference type="InterPro" id="IPR007719">
    <property type="entry name" value="PCS_N"/>
</dbReference>
<dbReference type="PANTHER" id="PTHR33447:SF2">
    <property type="entry name" value="GLUTATHIONE GAMMA-GLUTAMYLCYSTEINYLTRANSFERASE"/>
    <property type="match status" value="1"/>
</dbReference>
<dbReference type="GO" id="GO:0046938">
    <property type="term" value="P:phytochelatin biosynthetic process"/>
    <property type="evidence" value="ECO:0007669"/>
    <property type="project" value="InterPro"/>
</dbReference>
<organism evidence="7 8">
    <name type="scientific">Kalanchoe fedtschenkoi</name>
    <name type="common">Lavender scallops</name>
    <name type="synonym">South American air plant</name>
    <dbReference type="NCBI Taxonomy" id="63787"/>
    <lineage>
        <taxon>Eukaryota</taxon>
        <taxon>Viridiplantae</taxon>
        <taxon>Streptophyta</taxon>
        <taxon>Embryophyta</taxon>
        <taxon>Tracheophyta</taxon>
        <taxon>Spermatophyta</taxon>
        <taxon>Magnoliopsida</taxon>
        <taxon>eudicotyledons</taxon>
        <taxon>Gunneridae</taxon>
        <taxon>Pentapetalae</taxon>
        <taxon>Saxifragales</taxon>
        <taxon>Crassulaceae</taxon>
        <taxon>Kalanchoe</taxon>
    </lineage>
</organism>
<keyword evidence="5" id="KW-0012">Acyltransferase</keyword>
<proteinExistence type="predicted"/>
<dbReference type="GO" id="GO:0010273">
    <property type="term" value="P:detoxification of copper ion"/>
    <property type="evidence" value="ECO:0007669"/>
    <property type="project" value="TreeGrafter"/>
</dbReference>
<dbReference type="Gene3D" id="3.90.70.30">
    <property type="entry name" value="Phytochelatin synthase, N-terminal domain"/>
    <property type="match status" value="1"/>
</dbReference>
<dbReference type="EnsemblPlants" id="Kaladp0031s0160.1.v1.1">
    <property type="protein sequence ID" value="Kaladp0031s0160.1.v1.1"/>
    <property type="gene ID" value="Kaladp0031s0160.v1.1"/>
</dbReference>
<dbReference type="Proteomes" id="UP000594263">
    <property type="component" value="Unplaced"/>
</dbReference>
<evidence type="ECO:0000256" key="5">
    <source>
        <dbReference type="ARBA" id="ARBA00023315"/>
    </source>
</evidence>
<dbReference type="InterPro" id="IPR038765">
    <property type="entry name" value="Papain-like_cys_pep_sf"/>
</dbReference>
<dbReference type="PANTHER" id="PTHR33447">
    <property type="entry name" value="GLUTATHIONE GAMMA-GLUTAMYLCYSTEINYLTRANSFERASE"/>
    <property type="match status" value="1"/>
</dbReference>
<dbReference type="InterPro" id="IPR040409">
    <property type="entry name" value="PCS-like"/>
</dbReference>
<evidence type="ECO:0000256" key="3">
    <source>
        <dbReference type="ARBA" id="ARBA00022679"/>
    </source>
</evidence>
<reference evidence="7" key="1">
    <citation type="submission" date="2021-01" db="UniProtKB">
        <authorList>
            <consortium name="EnsemblPlants"/>
        </authorList>
    </citation>
    <scope>IDENTIFICATION</scope>
</reference>
<dbReference type="EC" id="2.3.2.15" evidence="1"/>
<dbReference type="GO" id="GO:0098849">
    <property type="term" value="P:cellular detoxification of cadmium ion"/>
    <property type="evidence" value="ECO:0007669"/>
    <property type="project" value="TreeGrafter"/>
</dbReference>
<evidence type="ECO:0000313" key="8">
    <source>
        <dbReference type="Proteomes" id="UP000594263"/>
    </source>
</evidence>
<protein>
    <recommendedName>
        <fullName evidence="1">glutathione gamma-glutamylcysteinyltransferase</fullName>
        <ecNumber evidence="1">2.3.2.15</ecNumber>
    </recommendedName>
</protein>
<sequence length="376" mass="42279">MALILDVARFKYPPHWVPLPLLWEAMDNVDEASGQRRGFMVVSRPQREPGLLYTLSCKHESWLSIAKYLMDDVPVLLRSENVKDLYQVITVVFSSLPSNFGEFIKWVAEVRRPEDDGQSLSEEEKRRVAIKEEVLTQVQQTYLFKHVQEFLISASRNPGTQNYNTKENLPDLAASVCCQAAEFYAGMSCSPGEYCYRPTCVRCMKANDDKPITVVSGTVTRGASEQGLDVLVPSSQRKPSCCGRNPCTCTGPAASDILTVLLLALPPRTWSGMRDEKLLNEMHSLVSIDNLPVLLQEEVMHLRQQLQILNQCQENKGFIQESTGISPPSISPLAPSAGLKCLTHESRGITKKFKGHTTEPRILWRSCHSWKQRVDV</sequence>
<evidence type="ECO:0000313" key="7">
    <source>
        <dbReference type="EnsemblPlants" id="Kaladp0031s0160.1.v1.1"/>
    </source>
</evidence>
<keyword evidence="2" id="KW-0104">Cadmium</keyword>